<dbReference type="Gramene" id="TuG1812G0700001980.01.T01">
    <property type="protein sequence ID" value="TuG1812G0700001980.01.T01"/>
    <property type="gene ID" value="TuG1812G0700001980.01"/>
</dbReference>
<organism evidence="2 3">
    <name type="scientific">Triticum urartu</name>
    <name type="common">Red wild einkorn</name>
    <name type="synonym">Crithodium urartu</name>
    <dbReference type="NCBI Taxonomy" id="4572"/>
    <lineage>
        <taxon>Eukaryota</taxon>
        <taxon>Viridiplantae</taxon>
        <taxon>Streptophyta</taxon>
        <taxon>Embryophyta</taxon>
        <taxon>Tracheophyta</taxon>
        <taxon>Spermatophyta</taxon>
        <taxon>Magnoliopsida</taxon>
        <taxon>Liliopsida</taxon>
        <taxon>Poales</taxon>
        <taxon>Poaceae</taxon>
        <taxon>BOP clade</taxon>
        <taxon>Pooideae</taxon>
        <taxon>Triticodae</taxon>
        <taxon>Triticeae</taxon>
        <taxon>Triticinae</taxon>
        <taxon>Triticum</taxon>
    </lineage>
</organism>
<keyword evidence="3" id="KW-1185">Reference proteome</keyword>
<dbReference type="Proteomes" id="UP000015106">
    <property type="component" value="Chromosome 7"/>
</dbReference>
<protein>
    <submittedName>
        <fullName evidence="2">Uncharacterized protein</fullName>
    </submittedName>
</protein>
<feature type="compositionally biased region" description="Low complexity" evidence="1">
    <location>
        <begin position="27"/>
        <end position="36"/>
    </location>
</feature>
<evidence type="ECO:0000256" key="1">
    <source>
        <dbReference type="SAM" id="MobiDB-lite"/>
    </source>
</evidence>
<reference evidence="2" key="3">
    <citation type="submission" date="2022-06" db="UniProtKB">
        <authorList>
            <consortium name="EnsemblPlants"/>
        </authorList>
    </citation>
    <scope>IDENTIFICATION</scope>
</reference>
<name>A0A8R7R175_TRIUA</name>
<evidence type="ECO:0000313" key="2">
    <source>
        <dbReference type="EnsemblPlants" id="TuG1812G0700001980.01.T01"/>
    </source>
</evidence>
<accession>A0A8R7R175</accession>
<proteinExistence type="predicted"/>
<reference evidence="3" key="1">
    <citation type="journal article" date="2013" name="Nature">
        <title>Draft genome of the wheat A-genome progenitor Triticum urartu.</title>
        <authorList>
            <person name="Ling H.Q."/>
            <person name="Zhao S."/>
            <person name="Liu D."/>
            <person name="Wang J."/>
            <person name="Sun H."/>
            <person name="Zhang C."/>
            <person name="Fan H."/>
            <person name="Li D."/>
            <person name="Dong L."/>
            <person name="Tao Y."/>
            <person name="Gao C."/>
            <person name="Wu H."/>
            <person name="Li Y."/>
            <person name="Cui Y."/>
            <person name="Guo X."/>
            <person name="Zheng S."/>
            <person name="Wang B."/>
            <person name="Yu K."/>
            <person name="Liang Q."/>
            <person name="Yang W."/>
            <person name="Lou X."/>
            <person name="Chen J."/>
            <person name="Feng M."/>
            <person name="Jian J."/>
            <person name="Zhang X."/>
            <person name="Luo G."/>
            <person name="Jiang Y."/>
            <person name="Liu J."/>
            <person name="Wang Z."/>
            <person name="Sha Y."/>
            <person name="Zhang B."/>
            <person name="Wu H."/>
            <person name="Tang D."/>
            <person name="Shen Q."/>
            <person name="Xue P."/>
            <person name="Zou S."/>
            <person name="Wang X."/>
            <person name="Liu X."/>
            <person name="Wang F."/>
            <person name="Yang Y."/>
            <person name="An X."/>
            <person name="Dong Z."/>
            <person name="Zhang K."/>
            <person name="Zhang X."/>
            <person name="Luo M.C."/>
            <person name="Dvorak J."/>
            <person name="Tong Y."/>
            <person name="Wang J."/>
            <person name="Yang H."/>
            <person name="Li Z."/>
            <person name="Wang D."/>
            <person name="Zhang A."/>
            <person name="Wang J."/>
        </authorList>
    </citation>
    <scope>NUCLEOTIDE SEQUENCE</scope>
    <source>
        <strain evidence="3">cv. G1812</strain>
    </source>
</reference>
<evidence type="ECO:0000313" key="3">
    <source>
        <dbReference type="Proteomes" id="UP000015106"/>
    </source>
</evidence>
<dbReference type="EnsemblPlants" id="TuG1812G0700001980.01.T01">
    <property type="protein sequence ID" value="TuG1812G0700001980.01.T01"/>
    <property type="gene ID" value="TuG1812G0700001980.01"/>
</dbReference>
<feature type="compositionally biased region" description="Basic and acidic residues" evidence="1">
    <location>
        <begin position="1"/>
        <end position="20"/>
    </location>
</feature>
<feature type="region of interest" description="Disordered" evidence="1">
    <location>
        <begin position="1"/>
        <end position="38"/>
    </location>
</feature>
<sequence>MNIDRPKQRGRTEGGGEKRLTTKFRPARAPTTTRAAGQPTLPERRWVSSPVELLGRVVGGEEGRLRRAWRGVEGRHGGA</sequence>
<reference evidence="2" key="2">
    <citation type="submission" date="2018-03" db="EMBL/GenBank/DDBJ databases">
        <title>The Triticum urartu genome reveals the dynamic nature of wheat genome evolution.</title>
        <authorList>
            <person name="Ling H."/>
            <person name="Ma B."/>
            <person name="Shi X."/>
            <person name="Liu H."/>
            <person name="Dong L."/>
            <person name="Sun H."/>
            <person name="Cao Y."/>
            <person name="Gao Q."/>
            <person name="Zheng S."/>
            <person name="Li Y."/>
            <person name="Yu Y."/>
            <person name="Du H."/>
            <person name="Qi M."/>
            <person name="Li Y."/>
            <person name="Yu H."/>
            <person name="Cui Y."/>
            <person name="Wang N."/>
            <person name="Chen C."/>
            <person name="Wu H."/>
            <person name="Zhao Y."/>
            <person name="Zhang J."/>
            <person name="Li Y."/>
            <person name="Zhou W."/>
            <person name="Zhang B."/>
            <person name="Hu W."/>
            <person name="Eijk M."/>
            <person name="Tang J."/>
            <person name="Witsenboer H."/>
            <person name="Zhao S."/>
            <person name="Li Z."/>
            <person name="Zhang A."/>
            <person name="Wang D."/>
            <person name="Liang C."/>
        </authorList>
    </citation>
    <scope>NUCLEOTIDE SEQUENCE [LARGE SCALE GENOMIC DNA]</scope>
    <source>
        <strain evidence="2">cv. G1812</strain>
    </source>
</reference>
<dbReference type="AlphaFoldDB" id="A0A8R7R175"/>